<feature type="binding site" evidence="8">
    <location>
        <position position="221"/>
    </location>
    <ligand>
        <name>Zn(2+)</name>
        <dbReference type="ChEBI" id="CHEBI:29105"/>
        <label>1</label>
    </ligand>
</feature>
<dbReference type="SUPFAM" id="SSF101821">
    <property type="entry name" value="Aminopeptidase/glucanase lid domain"/>
    <property type="match status" value="1"/>
</dbReference>
<dbReference type="InterPro" id="IPR051464">
    <property type="entry name" value="Peptidase_M42_aminopept"/>
</dbReference>
<evidence type="ECO:0000256" key="3">
    <source>
        <dbReference type="ARBA" id="ARBA00022670"/>
    </source>
</evidence>
<feature type="binding site" evidence="8">
    <location>
        <position position="199"/>
    </location>
    <ligand>
        <name>Zn(2+)</name>
        <dbReference type="ChEBI" id="CHEBI:29105"/>
        <label>2</label>
    </ligand>
</feature>
<keyword evidence="4 8" id="KW-0479">Metal-binding</keyword>
<reference evidence="9" key="1">
    <citation type="journal article" date="2020" name="mSystems">
        <title>Genome- and Community-Level Interaction Insights into Carbon Utilization and Element Cycling Functions of Hydrothermarchaeota in Hydrothermal Sediment.</title>
        <authorList>
            <person name="Zhou Z."/>
            <person name="Liu Y."/>
            <person name="Xu W."/>
            <person name="Pan J."/>
            <person name="Luo Z.H."/>
            <person name="Li M."/>
        </authorList>
    </citation>
    <scope>NUCLEOTIDE SEQUENCE [LARGE SCALE GENOMIC DNA]</scope>
    <source>
        <strain evidence="9">HyVt-102</strain>
    </source>
</reference>
<dbReference type="PANTHER" id="PTHR32481">
    <property type="entry name" value="AMINOPEPTIDASE"/>
    <property type="match status" value="1"/>
</dbReference>
<dbReference type="PANTHER" id="PTHR32481:SF5">
    <property type="entry name" value="ENDOGLUCANASE"/>
    <property type="match status" value="1"/>
</dbReference>
<dbReference type="CDD" id="cd05656">
    <property type="entry name" value="M42_Frv"/>
    <property type="match status" value="1"/>
</dbReference>
<dbReference type="GO" id="GO:0046872">
    <property type="term" value="F:metal ion binding"/>
    <property type="evidence" value="ECO:0007669"/>
    <property type="project" value="UniProtKB-UniRule"/>
</dbReference>
<gene>
    <name evidence="9" type="ORF">ENF18_00150</name>
</gene>
<evidence type="ECO:0000256" key="7">
    <source>
        <dbReference type="PIRSR" id="PIRSR001123-1"/>
    </source>
</evidence>
<dbReference type="AlphaFoldDB" id="A0A7C0ZJS9"/>
<feature type="binding site" evidence="8">
    <location>
        <position position="170"/>
    </location>
    <ligand>
        <name>Zn(2+)</name>
        <dbReference type="ChEBI" id="CHEBI:29105"/>
        <label>2</label>
    </ligand>
</feature>
<dbReference type="Pfam" id="PF05343">
    <property type="entry name" value="Peptidase_M42"/>
    <property type="match status" value="1"/>
</dbReference>
<evidence type="ECO:0000256" key="8">
    <source>
        <dbReference type="PIRSR" id="PIRSR001123-2"/>
    </source>
</evidence>
<protein>
    <submittedName>
        <fullName evidence="9">M42 family peptidase</fullName>
    </submittedName>
</protein>
<evidence type="ECO:0000256" key="5">
    <source>
        <dbReference type="ARBA" id="ARBA00022801"/>
    </source>
</evidence>
<organism evidence="9">
    <name type="scientific">candidate division WOR-3 bacterium</name>
    <dbReference type="NCBI Taxonomy" id="2052148"/>
    <lineage>
        <taxon>Bacteria</taxon>
        <taxon>Bacteria division WOR-3</taxon>
    </lineage>
</organism>
<keyword evidence="5" id="KW-0378">Hydrolase</keyword>
<dbReference type="SUPFAM" id="SSF53187">
    <property type="entry name" value="Zn-dependent exopeptidases"/>
    <property type="match status" value="1"/>
</dbReference>
<dbReference type="PIRSF" id="PIRSF001123">
    <property type="entry name" value="PepA_GA"/>
    <property type="match status" value="1"/>
</dbReference>
<proteinExistence type="inferred from homology"/>
<dbReference type="Gene3D" id="3.40.630.10">
    <property type="entry name" value="Zn peptidases"/>
    <property type="match status" value="1"/>
</dbReference>
<dbReference type="Gene3D" id="2.40.30.40">
    <property type="entry name" value="Peptidase M42, domain 2"/>
    <property type="match status" value="1"/>
</dbReference>
<name>A0A7C0ZJS9_UNCW3</name>
<dbReference type="InterPro" id="IPR023367">
    <property type="entry name" value="Peptidase_M42_dom2"/>
</dbReference>
<evidence type="ECO:0000313" key="9">
    <source>
        <dbReference type="EMBL" id="HDI82184.1"/>
    </source>
</evidence>
<comment type="cofactor">
    <cofactor evidence="8">
        <name>a divalent metal cation</name>
        <dbReference type="ChEBI" id="CHEBI:60240"/>
    </cofactor>
    <text evidence="8">Binds 2 divalent metal cations per subunit.</text>
</comment>
<dbReference type="EMBL" id="DQWE01000008">
    <property type="protein sequence ID" value="HDI82184.1"/>
    <property type="molecule type" value="Genomic_DNA"/>
</dbReference>
<dbReference type="GO" id="GO:0004177">
    <property type="term" value="F:aminopeptidase activity"/>
    <property type="evidence" value="ECO:0007669"/>
    <property type="project" value="UniProtKB-UniRule"/>
</dbReference>
<dbReference type="GO" id="GO:0006508">
    <property type="term" value="P:proteolysis"/>
    <property type="evidence" value="ECO:0007669"/>
    <property type="project" value="UniProtKB-KW"/>
</dbReference>
<accession>A0A7C0ZJS9</accession>
<feature type="binding site" evidence="8">
    <location>
        <position position="61"/>
    </location>
    <ligand>
        <name>Zn(2+)</name>
        <dbReference type="ChEBI" id="CHEBI:29105"/>
        <label>1</label>
    </ligand>
</feature>
<keyword evidence="2" id="KW-0031">Aminopeptidase</keyword>
<evidence type="ECO:0000256" key="4">
    <source>
        <dbReference type="ARBA" id="ARBA00022723"/>
    </source>
</evidence>
<feature type="binding site" evidence="8">
    <location>
        <position position="309"/>
    </location>
    <ligand>
        <name>Zn(2+)</name>
        <dbReference type="ChEBI" id="CHEBI:29105"/>
        <label>2</label>
    </ligand>
</feature>
<feature type="binding site" evidence="8">
    <location>
        <position position="170"/>
    </location>
    <ligand>
        <name>Zn(2+)</name>
        <dbReference type="ChEBI" id="CHEBI:29105"/>
        <label>1</label>
    </ligand>
</feature>
<dbReference type="InterPro" id="IPR008007">
    <property type="entry name" value="Peptidase_M42"/>
</dbReference>
<sequence>MELERLSNLPGVSGNEQRVRDFIYKKLKGKAKHIETDAMGNLYAYFPSGRKNAKKVMLAAHMDEVGLMITGIESSGELRFHPVGGISTSVLLAKPVRIGEEGIPGVIESKAIHLLKDEELGHYPKIEQLRIDAGFSSKDEAEKKVKLGDYAYFDTSFKREGDRFIGKAFDDRVGCSLLLDLASEKFPFDLVLTFTVQEEVGLRGARVAGYKIFPDAAIAVEGTAAGDFPIEKDTGAFPELKKGPVLTVMDRSIIVDKKLLKHFIKTAEREKIPYQFKRPNIGGTDAGRIHLSKTGVPSMVIAVPIRYIHAPAGIMRGIDYRNTLKLLKGALKNIEEVI</sequence>
<comment type="caution">
    <text evidence="9">The sequence shown here is derived from an EMBL/GenBank/DDBJ whole genome shotgun (WGS) entry which is preliminary data.</text>
</comment>
<keyword evidence="3" id="KW-0645">Protease</keyword>
<evidence type="ECO:0000256" key="1">
    <source>
        <dbReference type="ARBA" id="ARBA00006272"/>
    </source>
</evidence>
<dbReference type="Proteomes" id="UP000885847">
    <property type="component" value="Unassembled WGS sequence"/>
</dbReference>
<feature type="active site" description="Proton acceptor" evidence="7">
    <location>
        <position position="198"/>
    </location>
</feature>
<evidence type="ECO:0000256" key="6">
    <source>
        <dbReference type="PIRNR" id="PIRNR001123"/>
    </source>
</evidence>
<evidence type="ECO:0000256" key="2">
    <source>
        <dbReference type="ARBA" id="ARBA00022438"/>
    </source>
</evidence>
<comment type="similarity">
    <text evidence="1 6">Belongs to the peptidase M42 family.</text>
</comment>